<evidence type="ECO:0000259" key="4">
    <source>
        <dbReference type="PROSITE" id="PS51160"/>
    </source>
</evidence>
<dbReference type="Pfam" id="PF00708">
    <property type="entry name" value="Acylphosphatase"/>
    <property type="match status" value="1"/>
</dbReference>
<dbReference type="PANTHER" id="PTHR47268:SF4">
    <property type="entry name" value="ACYLPHOSPHATASE"/>
    <property type="match status" value="1"/>
</dbReference>
<comment type="catalytic activity">
    <reaction evidence="1 2">
        <text>an acyl phosphate + H2O = a carboxylate + phosphate + H(+)</text>
        <dbReference type="Rhea" id="RHEA:14965"/>
        <dbReference type="ChEBI" id="CHEBI:15377"/>
        <dbReference type="ChEBI" id="CHEBI:15378"/>
        <dbReference type="ChEBI" id="CHEBI:29067"/>
        <dbReference type="ChEBI" id="CHEBI:43474"/>
        <dbReference type="ChEBI" id="CHEBI:59918"/>
        <dbReference type="EC" id="3.6.1.7"/>
    </reaction>
</comment>
<dbReference type="EC" id="3.6.1.7" evidence="1 2"/>
<dbReference type="GO" id="GO:0003998">
    <property type="term" value="F:acylphosphatase activity"/>
    <property type="evidence" value="ECO:0007669"/>
    <property type="project" value="UniProtKB-EC"/>
</dbReference>
<protein>
    <recommendedName>
        <fullName evidence="1 2">Acylphosphatase</fullName>
        <ecNumber evidence="1 2">3.6.1.7</ecNumber>
    </recommendedName>
</protein>
<dbReference type="InterPro" id="IPR017968">
    <property type="entry name" value="Acylphosphatase_CS"/>
</dbReference>
<evidence type="ECO:0000313" key="5">
    <source>
        <dbReference type="EMBL" id="AIE91654.1"/>
    </source>
</evidence>
<dbReference type="PRINTS" id="PR00112">
    <property type="entry name" value="ACYLPHPHTASE"/>
</dbReference>
<dbReference type="InterPro" id="IPR001792">
    <property type="entry name" value="Acylphosphatase-like_dom"/>
</dbReference>
<feature type="domain" description="Acylphosphatase-like" evidence="4">
    <location>
        <begin position="5"/>
        <end position="92"/>
    </location>
</feature>
<dbReference type="InterPro" id="IPR020456">
    <property type="entry name" value="Acylphosphatase"/>
</dbReference>
<accession>A0A075FJW8</accession>
<dbReference type="EMBL" id="KF900345">
    <property type="protein sequence ID" value="AIE91654.1"/>
    <property type="molecule type" value="Genomic_DNA"/>
</dbReference>
<reference evidence="5" key="1">
    <citation type="journal article" date="2014" name="Genome Biol. Evol.">
        <title>Pangenome evidence for extensive interdomain horizontal transfer affecting lineage core and shell genes in uncultured planktonic thaumarchaeota and euryarchaeota.</title>
        <authorList>
            <person name="Deschamps P."/>
            <person name="Zivanovic Y."/>
            <person name="Moreira D."/>
            <person name="Rodriguez-Valera F."/>
            <person name="Lopez-Garcia P."/>
        </authorList>
    </citation>
    <scope>NUCLEOTIDE SEQUENCE</scope>
</reference>
<evidence type="ECO:0000256" key="3">
    <source>
        <dbReference type="RuleBase" id="RU004168"/>
    </source>
</evidence>
<dbReference type="PANTHER" id="PTHR47268">
    <property type="entry name" value="ACYLPHOSPHATASE"/>
    <property type="match status" value="1"/>
</dbReference>
<feature type="active site" evidence="1">
    <location>
        <position position="20"/>
    </location>
</feature>
<keyword evidence="1 2" id="KW-0378">Hydrolase</keyword>
<feature type="active site" evidence="1">
    <location>
        <position position="38"/>
    </location>
</feature>
<dbReference type="PROSITE" id="PS51160">
    <property type="entry name" value="ACYLPHOSPHATASE_3"/>
    <property type="match status" value="1"/>
</dbReference>
<comment type="similarity">
    <text evidence="3">Belongs to the acylphosphatase family.</text>
</comment>
<proteinExistence type="inferred from homology"/>
<dbReference type="InterPro" id="IPR036046">
    <property type="entry name" value="Acylphosphatase-like_dom_sf"/>
</dbReference>
<dbReference type="PROSITE" id="PS00150">
    <property type="entry name" value="ACYLPHOSPHATASE_1"/>
    <property type="match status" value="1"/>
</dbReference>
<evidence type="ECO:0000256" key="1">
    <source>
        <dbReference type="PROSITE-ProRule" id="PRU00520"/>
    </source>
</evidence>
<name>A0A075FJW8_9ARCH</name>
<organism evidence="5">
    <name type="scientific">uncultured marine thaumarchaeote AD1000_14_F02</name>
    <dbReference type="NCBI Taxonomy" id="1455892"/>
    <lineage>
        <taxon>Archaea</taxon>
        <taxon>Nitrososphaerota</taxon>
        <taxon>environmental samples</taxon>
    </lineage>
</organism>
<dbReference type="AlphaFoldDB" id="A0A075FJW8"/>
<dbReference type="Gene3D" id="3.30.70.100">
    <property type="match status" value="1"/>
</dbReference>
<evidence type="ECO:0000256" key="2">
    <source>
        <dbReference type="RuleBase" id="RU000553"/>
    </source>
</evidence>
<dbReference type="PROSITE" id="PS00151">
    <property type="entry name" value="ACYLPHOSPHATASE_2"/>
    <property type="match status" value="1"/>
</dbReference>
<dbReference type="SUPFAM" id="SSF54975">
    <property type="entry name" value="Acylphosphatase/BLUF domain-like"/>
    <property type="match status" value="1"/>
</dbReference>
<sequence>MKQQRVHLLVSGKVQGVFFRQALKVVAKKNNVLGWVRNLKDGRVEAILEGDNKSINSVIEWTRIGPANSHVDDIEVSNEEFKNEFSTFDVLY</sequence>
<gene>
    <name evidence="5" type="primary">acyP</name>
</gene>